<name>A0A7J7KPW6_BUGNE</name>
<dbReference type="InterPro" id="IPR036383">
    <property type="entry name" value="TSP1_rpt_sf"/>
</dbReference>
<keyword evidence="3" id="KW-0732">Signal</keyword>
<feature type="disulfide bond" evidence="6">
    <location>
        <begin position="465"/>
        <end position="474"/>
    </location>
</feature>
<dbReference type="PANTHER" id="PTHR22906">
    <property type="entry name" value="PROPERDIN"/>
    <property type="match status" value="1"/>
</dbReference>
<dbReference type="Pfam" id="PF00090">
    <property type="entry name" value="TSP_1"/>
    <property type="match status" value="1"/>
</dbReference>
<keyword evidence="12" id="KW-1185">Reference proteome</keyword>
<reference evidence="11" key="1">
    <citation type="submission" date="2020-06" db="EMBL/GenBank/DDBJ databases">
        <title>Draft genome of Bugula neritina, a colonial animal packing powerful symbionts and potential medicines.</title>
        <authorList>
            <person name="Rayko M."/>
        </authorList>
    </citation>
    <scope>NUCLEOTIDE SEQUENCE [LARGE SCALE GENOMIC DNA]</scope>
    <source>
        <strain evidence="11">Kwan_BN1</strain>
    </source>
</reference>
<feature type="region of interest" description="Disordered" evidence="8">
    <location>
        <begin position="609"/>
        <end position="762"/>
    </location>
</feature>
<keyword evidence="5 6" id="KW-1015">Disulfide bond</keyword>
<dbReference type="SUPFAM" id="SSF82895">
    <property type="entry name" value="TSP-1 type 1 repeat"/>
    <property type="match status" value="1"/>
</dbReference>
<feature type="compositionally biased region" description="Low complexity" evidence="8">
    <location>
        <begin position="940"/>
        <end position="955"/>
    </location>
</feature>
<dbReference type="PROSITE" id="PS50026">
    <property type="entry name" value="EGF_3"/>
    <property type="match status" value="1"/>
</dbReference>
<comment type="subcellular location">
    <subcellularLocation>
        <location evidence="1">Secreted</location>
    </subcellularLocation>
</comment>
<feature type="compositionally biased region" description="Basic and acidic residues" evidence="8">
    <location>
        <begin position="718"/>
        <end position="731"/>
    </location>
</feature>
<feature type="compositionally biased region" description="Polar residues" evidence="8">
    <location>
        <begin position="669"/>
        <end position="689"/>
    </location>
</feature>
<feature type="region of interest" description="Disordered" evidence="8">
    <location>
        <begin position="932"/>
        <end position="991"/>
    </location>
</feature>
<proteinExistence type="predicted"/>
<dbReference type="SUPFAM" id="SSF57196">
    <property type="entry name" value="EGF/Laminin"/>
    <property type="match status" value="1"/>
</dbReference>
<evidence type="ECO:0000256" key="3">
    <source>
        <dbReference type="ARBA" id="ARBA00022729"/>
    </source>
</evidence>
<dbReference type="EMBL" id="VXIV02000181">
    <property type="protein sequence ID" value="KAF6040113.1"/>
    <property type="molecule type" value="Genomic_DNA"/>
</dbReference>
<feature type="compositionally biased region" description="Acidic residues" evidence="8">
    <location>
        <begin position="620"/>
        <end position="632"/>
    </location>
</feature>
<evidence type="ECO:0000256" key="5">
    <source>
        <dbReference type="ARBA" id="ARBA00023157"/>
    </source>
</evidence>
<dbReference type="InterPro" id="IPR000884">
    <property type="entry name" value="TSP1_rpt"/>
</dbReference>
<dbReference type="SMART" id="SM00181">
    <property type="entry name" value="EGF"/>
    <property type="match status" value="1"/>
</dbReference>
<dbReference type="PROSITE" id="PS50092">
    <property type="entry name" value="TSP1"/>
    <property type="match status" value="2"/>
</dbReference>
<dbReference type="PROSITE" id="PS00022">
    <property type="entry name" value="EGF_1"/>
    <property type="match status" value="1"/>
</dbReference>
<dbReference type="InterPro" id="IPR000742">
    <property type="entry name" value="EGF"/>
</dbReference>
<dbReference type="PANTHER" id="PTHR22906:SF43">
    <property type="entry name" value="PROPERDIN"/>
    <property type="match status" value="1"/>
</dbReference>
<feature type="coiled-coil region" evidence="7">
    <location>
        <begin position="104"/>
        <end position="138"/>
    </location>
</feature>
<keyword evidence="9" id="KW-1133">Transmembrane helix</keyword>
<evidence type="ECO:0000256" key="9">
    <source>
        <dbReference type="SAM" id="Phobius"/>
    </source>
</evidence>
<gene>
    <name evidence="11" type="ORF">EB796_001586</name>
</gene>
<comment type="caution">
    <text evidence="11">The sequence shown here is derived from an EMBL/GenBank/DDBJ whole genome shotgun (WGS) entry which is preliminary data.</text>
</comment>
<sequence>MPTISYHSQHDGHFDPTPIPATTRKLEKGLLAVHSPFIQDQHEMVVNSLDTNREVAVNKELHQLSDVLKQVQIHVEDVAEAQRNGIKSQKLSQGRVADVVSAKLNKLEKLLHTNSKQIKNLQQVVDNGKHELSNHEIESWTGLDQDIEGHGHVFDEKIDSVDDMASSLKDKIDYFSKHISTLEANQQSSEQKLLDAVSQLTNELANSKQDQSKTLQLLYDAQKEFNDRLKQSQHEEHKPLMLVVPDKQTINPREIINLHDSKHILNDIGEATGNLQAREEHLVGAAVRQDAQLQHLRNQTDLTLRTLLNGASHMSKQANKEKKYEANKEGGVIVQEAKSKLPPGWSVWSGWSTCYGFGCKSIGRSQRFRVCQSHGGQCGGDYWQSRSCRRSCLFNGAVNYPSYSWLEWGEWSPCQTSCSDGSSTRTRQCSSVITCEAKPCLNGGVCIEGGEGQEMSHFIHFHCECVHPYRGIMCDTVCDVETEMNGIVIGVLSGVLGILLLAMFMFAIFKCRRRVKKWKKAADPHCQRPKGCWETLFGSRLSSLPSSSNSVACGPLREYNKFHSMKRPSCASTCGTVSSKDYAYDPLSLTNHHTDLVGRSRVMKSLFEDKAPSKLSTSLSEEEENSGEDESESHDQGKSVKTGSTEAASDDEIEETSSDSNENDNAADHTTTNQSSAKNKTNNQSNLIKTQRGRRNNPLSPIMEAKVRKTSASSVKGNRNERASELNDKVKRPLKATGTKQKQLAEQSRLPKTSRAVPLTSLSPNISPANGIGRSLNQFIEACNQMDSPTSPLSQQPKFRDPQLAEKLRQLRNQRWNQQNLAATNTLLYPDTQAATREQLPQAYPLVDDFMTKWRQSGRSIDSCLPSLTLKDKQLRESQLEKTTFEPIKAPEEVQEKKTSEQLLNEVKAWTHIIGNPVHSIWKQVDEVTENSAASPTEVQSFQSSSSQNASKFAAPNLAAYDAQNSPVVSDERRPKSGSSNTSAVEGIDLV</sequence>
<organism evidence="11 12">
    <name type="scientific">Bugula neritina</name>
    <name type="common">Brown bryozoan</name>
    <name type="synonym">Sertularia neritina</name>
    <dbReference type="NCBI Taxonomy" id="10212"/>
    <lineage>
        <taxon>Eukaryota</taxon>
        <taxon>Metazoa</taxon>
        <taxon>Spiralia</taxon>
        <taxon>Lophotrochozoa</taxon>
        <taxon>Bryozoa</taxon>
        <taxon>Gymnolaemata</taxon>
        <taxon>Cheilostomatida</taxon>
        <taxon>Flustrina</taxon>
        <taxon>Buguloidea</taxon>
        <taxon>Bugulidae</taxon>
        <taxon>Bugula</taxon>
    </lineage>
</organism>
<protein>
    <recommendedName>
        <fullName evidence="10">EGF-like domain-containing protein</fullName>
    </recommendedName>
</protein>
<dbReference type="Proteomes" id="UP000593567">
    <property type="component" value="Unassembled WGS sequence"/>
</dbReference>
<keyword evidence="7" id="KW-0175">Coiled coil</keyword>
<dbReference type="CDD" id="cd00054">
    <property type="entry name" value="EGF_CA"/>
    <property type="match status" value="1"/>
</dbReference>
<keyword evidence="4" id="KW-0677">Repeat</keyword>
<dbReference type="SMART" id="SM00209">
    <property type="entry name" value="TSP1"/>
    <property type="match status" value="2"/>
</dbReference>
<evidence type="ECO:0000256" key="8">
    <source>
        <dbReference type="SAM" id="MobiDB-lite"/>
    </source>
</evidence>
<evidence type="ECO:0000256" key="2">
    <source>
        <dbReference type="ARBA" id="ARBA00022525"/>
    </source>
</evidence>
<evidence type="ECO:0000313" key="12">
    <source>
        <dbReference type="Proteomes" id="UP000593567"/>
    </source>
</evidence>
<evidence type="ECO:0000256" key="1">
    <source>
        <dbReference type="ARBA" id="ARBA00004613"/>
    </source>
</evidence>
<accession>A0A7J7KPW6</accession>
<keyword evidence="9" id="KW-0472">Membrane</keyword>
<evidence type="ECO:0000256" key="6">
    <source>
        <dbReference type="PROSITE-ProRule" id="PRU00076"/>
    </source>
</evidence>
<evidence type="ECO:0000313" key="11">
    <source>
        <dbReference type="EMBL" id="KAF6040113.1"/>
    </source>
</evidence>
<dbReference type="Gene3D" id="2.10.25.10">
    <property type="entry name" value="Laminin"/>
    <property type="match status" value="1"/>
</dbReference>
<keyword evidence="9" id="KW-0812">Transmembrane</keyword>
<keyword evidence="6" id="KW-0245">EGF-like domain</keyword>
<dbReference type="InterPro" id="IPR052065">
    <property type="entry name" value="Compl_asym_regulator"/>
</dbReference>
<evidence type="ECO:0000256" key="7">
    <source>
        <dbReference type="SAM" id="Coils"/>
    </source>
</evidence>
<dbReference type="AlphaFoldDB" id="A0A7J7KPW6"/>
<feature type="domain" description="EGF-like" evidence="10">
    <location>
        <begin position="431"/>
        <end position="475"/>
    </location>
</feature>
<feature type="transmembrane region" description="Helical" evidence="9">
    <location>
        <begin position="487"/>
        <end position="509"/>
    </location>
</feature>
<feature type="compositionally biased region" description="Acidic residues" evidence="8">
    <location>
        <begin position="648"/>
        <end position="657"/>
    </location>
</feature>
<evidence type="ECO:0000256" key="4">
    <source>
        <dbReference type="ARBA" id="ARBA00022737"/>
    </source>
</evidence>
<comment type="caution">
    <text evidence="6">Lacks conserved residue(s) required for the propagation of feature annotation.</text>
</comment>
<keyword evidence="2" id="KW-0964">Secreted</keyword>
<evidence type="ECO:0000259" key="10">
    <source>
        <dbReference type="PROSITE" id="PS50026"/>
    </source>
</evidence>